<feature type="transmembrane region" description="Helical" evidence="1">
    <location>
        <begin position="26"/>
        <end position="48"/>
    </location>
</feature>
<dbReference type="Pfam" id="PF02517">
    <property type="entry name" value="Rce1-like"/>
    <property type="match status" value="1"/>
</dbReference>
<sequence>MTTVSSTAPAHQGWGRRLLRFSLIKIILAVVLAAASAGVTFSIASAIADKDARIMWPEIISAIGVLLTYASYVRYVEKRPVAELSRAGAIPEFALGLLIGAAMVAVEIGILYALGFYELSGTNAWTMKIGQPLAVMLFVGVLEEVIGRGIVFRITEESLGSWPAILISAMLFGLLHLPNEGAGLLSISITVVAGAFFAAAYMLTRRLWLCIGIHAAWNYTLGTIFSIAVSGNESNGLLVGKMTGPGWITGGSYGLEASVLTLLALVLVGGWFLRLAWAKGHFVAARRRRAPR</sequence>
<reference evidence="4" key="1">
    <citation type="journal article" date="2019" name="Int. J. Syst. Evol. Microbiol.">
        <title>The Global Catalogue of Microorganisms (GCM) 10K type strain sequencing project: providing services to taxonomists for standard genome sequencing and annotation.</title>
        <authorList>
            <consortium name="The Broad Institute Genomics Platform"/>
            <consortium name="The Broad Institute Genome Sequencing Center for Infectious Disease"/>
            <person name="Wu L."/>
            <person name="Ma J."/>
        </authorList>
    </citation>
    <scope>NUCLEOTIDE SEQUENCE [LARGE SCALE GENOMIC DNA]</scope>
    <source>
        <strain evidence="4">KACC 12649</strain>
    </source>
</reference>
<feature type="transmembrane region" description="Helical" evidence="1">
    <location>
        <begin position="257"/>
        <end position="277"/>
    </location>
</feature>
<keyword evidence="1" id="KW-0812">Transmembrane</keyword>
<evidence type="ECO:0000256" key="1">
    <source>
        <dbReference type="SAM" id="Phobius"/>
    </source>
</evidence>
<keyword evidence="3" id="KW-0378">Hydrolase</keyword>
<feature type="transmembrane region" description="Helical" evidence="1">
    <location>
        <begin position="208"/>
        <end position="229"/>
    </location>
</feature>
<comment type="caution">
    <text evidence="3">The sequence shown here is derived from an EMBL/GenBank/DDBJ whole genome shotgun (WGS) entry which is preliminary data.</text>
</comment>
<dbReference type="RefSeq" id="WP_379785805.1">
    <property type="nucleotide sequence ID" value="NZ_JBHSMU010000016.1"/>
</dbReference>
<accession>A0ABW0L8V7</accession>
<dbReference type="EC" id="3.4.-.-" evidence="3"/>
<name>A0ABW0L8V7_9BURK</name>
<keyword evidence="4" id="KW-1185">Reference proteome</keyword>
<organism evidence="3 4">
    <name type="scientific">Massilia niabensis</name>
    <dbReference type="NCBI Taxonomy" id="544910"/>
    <lineage>
        <taxon>Bacteria</taxon>
        <taxon>Pseudomonadati</taxon>
        <taxon>Pseudomonadota</taxon>
        <taxon>Betaproteobacteria</taxon>
        <taxon>Burkholderiales</taxon>
        <taxon>Oxalobacteraceae</taxon>
        <taxon>Telluria group</taxon>
        <taxon>Massilia</taxon>
    </lineage>
</organism>
<gene>
    <name evidence="3" type="ORF">ACFPN5_21145</name>
</gene>
<dbReference type="InterPro" id="IPR003675">
    <property type="entry name" value="Rce1/LyrA-like_dom"/>
</dbReference>
<dbReference type="Proteomes" id="UP001596050">
    <property type="component" value="Unassembled WGS sequence"/>
</dbReference>
<proteinExistence type="predicted"/>
<feature type="transmembrane region" description="Helical" evidence="1">
    <location>
        <begin position="54"/>
        <end position="72"/>
    </location>
</feature>
<dbReference type="GO" id="GO:0016787">
    <property type="term" value="F:hydrolase activity"/>
    <property type="evidence" value="ECO:0007669"/>
    <property type="project" value="UniProtKB-KW"/>
</dbReference>
<protein>
    <submittedName>
        <fullName evidence="3">CPBP family intramembrane glutamic endopeptidase</fullName>
        <ecNumber evidence="3">3.4.-.-</ecNumber>
    </submittedName>
</protein>
<evidence type="ECO:0000259" key="2">
    <source>
        <dbReference type="Pfam" id="PF02517"/>
    </source>
</evidence>
<keyword evidence="1" id="KW-1133">Transmembrane helix</keyword>
<dbReference type="PANTHER" id="PTHR39430:SF1">
    <property type="entry name" value="PROTEASE"/>
    <property type="match status" value="1"/>
</dbReference>
<feature type="transmembrane region" description="Helical" evidence="1">
    <location>
        <begin position="183"/>
        <end position="201"/>
    </location>
</feature>
<dbReference type="PANTHER" id="PTHR39430">
    <property type="entry name" value="MEMBRANE-ASSOCIATED PROTEASE-RELATED"/>
    <property type="match status" value="1"/>
</dbReference>
<evidence type="ECO:0000313" key="4">
    <source>
        <dbReference type="Proteomes" id="UP001596050"/>
    </source>
</evidence>
<feature type="transmembrane region" description="Helical" evidence="1">
    <location>
        <begin position="159"/>
        <end position="177"/>
    </location>
</feature>
<evidence type="ECO:0000313" key="3">
    <source>
        <dbReference type="EMBL" id="MFC5462318.1"/>
    </source>
</evidence>
<dbReference type="EMBL" id="JBHSMU010000016">
    <property type="protein sequence ID" value="MFC5462318.1"/>
    <property type="molecule type" value="Genomic_DNA"/>
</dbReference>
<feature type="transmembrane region" description="Helical" evidence="1">
    <location>
        <begin position="129"/>
        <end position="147"/>
    </location>
</feature>
<feature type="domain" description="CAAX prenyl protease 2/Lysostaphin resistance protein A-like" evidence="2">
    <location>
        <begin position="131"/>
        <end position="219"/>
    </location>
</feature>
<keyword evidence="1" id="KW-0472">Membrane</keyword>
<feature type="transmembrane region" description="Helical" evidence="1">
    <location>
        <begin position="93"/>
        <end position="117"/>
    </location>
</feature>